<keyword evidence="2" id="KW-1185">Reference proteome</keyword>
<dbReference type="EMBL" id="BMWG01000004">
    <property type="protein sequence ID" value="GGZ28569.1"/>
    <property type="molecule type" value="Genomic_DNA"/>
</dbReference>
<evidence type="ECO:0000313" key="2">
    <source>
        <dbReference type="Proteomes" id="UP000630936"/>
    </source>
</evidence>
<reference evidence="1" key="1">
    <citation type="journal article" date="2014" name="Int. J. Syst. Evol. Microbiol.">
        <title>Complete genome sequence of Corynebacterium casei LMG S-19264T (=DSM 44701T), isolated from a smear-ripened cheese.</title>
        <authorList>
            <consortium name="US DOE Joint Genome Institute (JGI-PGF)"/>
            <person name="Walter F."/>
            <person name="Albersmeier A."/>
            <person name="Kalinowski J."/>
            <person name="Ruckert C."/>
        </authorList>
    </citation>
    <scope>NUCLEOTIDE SEQUENCE</scope>
    <source>
        <strain evidence="1">JCM 4988</strain>
    </source>
</reference>
<dbReference type="Proteomes" id="UP000630936">
    <property type="component" value="Unassembled WGS sequence"/>
</dbReference>
<protein>
    <submittedName>
        <fullName evidence="1">Uncharacterized protein</fullName>
    </submittedName>
</protein>
<dbReference type="AlphaFoldDB" id="A0A918PZN8"/>
<accession>A0A918PZN8</accession>
<evidence type="ECO:0000313" key="1">
    <source>
        <dbReference type="EMBL" id="GGZ28569.1"/>
    </source>
</evidence>
<comment type="caution">
    <text evidence="1">The sequence shown here is derived from an EMBL/GenBank/DDBJ whole genome shotgun (WGS) entry which is preliminary data.</text>
</comment>
<dbReference type="RefSeq" id="WP_190122820.1">
    <property type="nucleotide sequence ID" value="NZ_BMWG01000004.1"/>
</dbReference>
<reference evidence="1" key="2">
    <citation type="submission" date="2020-09" db="EMBL/GenBank/DDBJ databases">
        <authorList>
            <person name="Sun Q."/>
            <person name="Ohkuma M."/>
        </authorList>
    </citation>
    <scope>NUCLEOTIDE SEQUENCE</scope>
    <source>
        <strain evidence="1">JCM 4988</strain>
    </source>
</reference>
<gene>
    <name evidence="1" type="ORF">GCM10010387_22540</name>
</gene>
<sequence>MTEQPVILSDDTRTLLHQLADKLVADRPAAAMHESIRRAQALVLAEQMHGPTEKAVDAEQQLLAAAPPVRDHQTRRQYAALLRLIMQEAGSR</sequence>
<proteinExistence type="predicted"/>
<name>A0A918PZN8_9ACTN</name>
<organism evidence="1 2">
    <name type="scientific">Streptomyces inusitatus</name>
    <dbReference type="NCBI Taxonomy" id="68221"/>
    <lineage>
        <taxon>Bacteria</taxon>
        <taxon>Bacillati</taxon>
        <taxon>Actinomycetota</taxon>
        <taxon>Actinomycetes</taxon>
        <taxon>Kitasatosporales</taxon>
        <taxon>Streptomycetaceae</taxon>
        <taxon>Streptomyces</taxon>
    </lineage>
</organism>